<dbReference type="VEuPathDB" id="FungiDB:MAPG_06827"/>
<dbReference type="AlphaFoldDB" id="A0A0C4E335"/>
<sequence length="327" mass="35900">MSIAGPGRSVTTTTMTLGVTRHAASTRWQLLTRSLEQGKRLINWRLGSIDVSSMLIAGGRSMAASRVVLPVQVPMMGNAEVRLEELELSTVGAVPGLIHNLSRGQIRWSNSPNPASSSPWGTCTAGIGPDPSELSTKLASSRDGNATNRADNKKKKTQRSLRQQRQPQPHAWVLLSSPVPKLKLLRGAETTSPHLRRHDSQCGMIISDWRPRLGHLIASWRFFGYLARPLSTYTISIVDYIRHSRIVTQDQQQQLEIDISREAMGILPAQEVSHLDAASSRTGTGVLRYRYLTGPRLASSEPCLTHPGTHHSLQDARVADLYNLSAG</sequence>
<organism evidence="3 4">
    <name type="scientific">Magnaporthiopsis poae (strain ATCC 64411 / 73-15)</name>
    <name type="common">Kentucky bluegrass fungus</name>
    <name type="synonym">Magnaporthe poae</name>
    <dbReference type="NCBI Taxonomy" id="644358"/>
    <lineage>
        <taxon>Eukaryota</taxon>
        <taxon>Fungi</taxon>
        <taxon>Dikarya</taxon>
        <taxon>Ascomycota</taxon>
        <taxon>Pezizomycotina</taxon>
        <taxon>Sordariomycetes</taxon>
        <taxon>Sordariomycetidae</taxon>
        <taxon>Magnaporthales</taxon>
        <taxon>Magnaporthaceae</taxon>
        <taxon>Magnaporthiopsis</taxon>
    </lineage>
</organism>
<keyword evidence="4" id="KW-1185">Reference proteome</keyword>
<reference evidence="3" key="5">
    <citation type="submission" date="2015-06" db="UniProtKB">
        <authorList>
            <consortium name="EnsemblFungi"/>
        </authorList>
    </citation>
    <scope>IDENTIFICATION</scope>
    <source>
        <strain evidence="3">ATCC 64411</strain>
    </source>
</reference>
<reference evidence="4" key="1">
    <citation type="submission" date="2010-05" db="EMBL/GenBank/DDBJ databases">
        <title>The genome sequence of Magnaporthe poae strain ATCC 64411.</title>
        <authorList>
            <person name="Ma L.-J."/>
            <person name="Dead R."/>
            <person name="Young S."/>
            <person name="Zeng Q."/>
            <person name="Koehrsen M."/>
            <person name="Alvarado L."/>
            <person name="Berlin A."/>
            <person name="Chapman S.B."/>
            <person name="Chen Z."/>
            <person name="Freedman E."/>
            <person name="Gellesch M."/>
            <person name="Goldberg J."/>
            <person name="Griggs A."/>
            <person name="Gujja S."/>
            <person name="Heilman E.R."/>
            <person name="Heiman D."/>
            <person name="Hepburn T."/>
            <person name="Howarth C."/>
            <person name="Jen D."/>
            <person name="Larson L."/>
            <person name="Mehta T."/>
            <person name="Neiman D."/>
            <person name="Pearson M."/>
            <person name="Roberts A."/>
            <person name="Saif S."/>
            <person name="Shea T."/>
            <person name="Shenoy N."/>
            <person name="Sisk P."/>
            <person name="Stolte C."/>
            <person name="Sykes S."/>
            <person name="Walk T."/>
            <person name="White J."/>
            <person name="Yandava C."/>
            <person name="Haas B."/>
            <person name="Nusbaum C."/>
            <person name="Birren B."/>
        </authorList>
    </citation>
    <scope>NUCLEOTIDE SEQUENCE [LARGE SCALE GENOMIC DNA]</scope>
    <source>
        <strain evidence="4">ATCC 64411 / 73-15</strain>
    </source>
</reference>
<proteinExistence type="predicted"/>
<reference evidence="2" key="2">
    <citation type="submission" date="2010-05" db="EMBL/GenBank/DDBJ databases">
        <title>The Genome Sequence of Magnaporthe poae strain ATCC 64411.</title>
        <authorList>
            <consortium name="The Broad Institute Genome Sequencing Platform"/>
            <consortium name="Broad Institute Genome Sequencing Center for Infectious Disease"/>
            <person name="Ma L.-J."/>
            <person name="Dead R."/>
            <person name="Young S."/>
            <person name="Zeng Q."/>
            <person name="Koehrsen M."/>
            <person name="Alvarado L."/>
            <person name="Berlin A."/>
            <person name="Chapman S.B."/>
            <person name="Chen Z."/>
            <person name="Freedman E."/>
            <person name="Gellesch M."/>
            <person name="Goldberg J."/>
            <person name="Griggs A."/>
            <person name="Gujja S."/>
            <person name="Heilman E.R."/>
            <person name="Heiman D."/>
            <person name="Hepburn T."/>
            <person name="Howarth C."/>
            <person name="Jen D."/>
            <person name="Larson L."/>
            <person name="Mehta T."/>
            <person name="Neiman D."/>
            <person name="Pearson M."/>
            <person name="Roberts A."/>
            <person name="Saif S."/>
            <person name="Shea T."/>
            <person name="Shenoy N."/>
            <person name="Sisk P."/>
            <person name="Stolte C."/>
            <person name="Sykes S."/>
            <person name="Walk T."/>
            <person name="White J."/>
            <person name="Yandava C."/>
            <person name="Haas B."/>
            <person name="Nusbaum C."/>
            <person name="Birren B."/>
        </authorList>
    </citation>
    <scope>NUCLEOTIDE SEQUENCE</scope>
    <source>
        <strain evidence="2">ATCC 64411</strain>
    </source>
</reference>
<gene>
    <name evidence="2" type="ORF">MAPG_06827</name>
</gene>
<dbReference type="EMBL" id="GL876970">
    <property type="protein sequence ID" value="KLU87836.1"/>
    <property type="molecule type" value="Genomic_DNA"/>
</dbReference>
<feature type="compositionally biased region" description="Polar residues" evidence="1">
    <location>
        <begin position="133"/>
        <end position="149"/>
    </location>
</feature>
<reference evidence="3" key="4">
    <citation type="journal article" date="2015" name="G3 (Bethesda)">
        <title>Genome sequences of three phytopathogenic species of the Magnaporthaceae family of fungi.</title>
        <authorList>
            <person name="Okagaki L.H."/>
            <person name="Nunes C.C."/>
            <person name="Sailsbery J."/>
            <person name="Clay B."/>
            <person name="Brown D."/>
            <person name="John T."/>
            <person name="Oh Y."/>
            <person name="Young N."/>
            <person name="Fitzgerald M."/>
            <person name="Haas B.J."/>
            <person name="Zeng Q."/>
            <person name="Young S."/>
            <person name="Adiconis X."/>
            <person name="Fan L."/>
            <person name="Levin J.Z."/>
            <person name="Mitchell T.K."/>
            <person name="Okubara P.A."/>
            <person name="Farman M.L."/>
            <person name="Kohn L.M."/>
            <person name="Birren B."/>
            <person name="Ma L.-J."/>
            <person name="Dean R.A."/>
        </authorList>
    </citation>
    <scope>NUCLEOTIDE SEQUENCE</scope>
    <source>
        <strain evidence="3">ATCC 64411 / 73-15</strain>
    </source>
</reference>
<reference evidence="2" key="3">
    <citation type="submission" date="2011-03" db="EMBL/GenBank/DDBJ databases">
        <title>Annotation of Magnaporthe poae ATCC 64411.</title>
        <authorList>
            <person name="Ma L.-J."/>
            <person name="Dead R."/>
            <person name="Young S.K."/>
            <person name="Zeng Q."/>
            <person name="Gargeya S."/>
            <person name="Fitzgerald M."/>
            <person name="Haas B."/>
            <person name="Abouelleil A."/>
            <person name="Alvarado L."/>
            <person name="Arachchi H.M."/>
            <person name="Berlin A."/>
            <person name="Brown A."/>
            <person name="Chapman S.B."/>
            <person name="Chen Z."/>
            <person name="Dunbar C."/>
            <person name="Freedman E."/>
            <person name="Gearin G."/>
            <person name="Gellesch M."/>
            <person name="Goldberg J."/>
            <person name="Griggs A."/>
            <person name="Gujja S."/>
            <person name="Heiman D."/>
            <person name="Howarth C."/>
            <person name="Larson L."/>
            <person name="Lui A."/>
            <person name="MacDonald P.J.P."/>
            <person name="Mehta T."/>
            <person name="Montmayeur A."/>
            <person name="Murphy C."/>
            <person name="Neiman D."/>
            <person name="Pearson M."/>
            <person name="Priest M."/>
            <person name="Roberts A."/>
            <person name="Saif S."/>
            <person name="Shea T."/>
            <person name="Shenoy N."/>
            <person name="Sisk P."/>
            <person name="Stolte C."/>
            <person name="Sykes S."/>
            <person name="Yandava C."/>
            <person name="Wortman J."/>
            <person name="Nusbaum C."/>
            <person name="Birren B."/>
        </authorList>
    </citation>
    <scope>NUCLEOTIDE SEQUENCE</scope>
    <source>
        <strain evidence="2">ATCC 64411</strain>
    </source>
</reference>
<feature type="region of interest" description="Disordered" evidence="1">
    <location>
        <begin position="109"/>
        <end position="170"/>
    </location>
</feature>
<protein>
    <submittedName>
        <fullName evidence="2 3">Uncharacterized protein</fullName>
    </submittedName>
</protein>
<dbReference type="EMBL" id="ADBL01001645">
    <property type="status" value="NOT_ANNOTATED_CDS"/>
    <property type="molecule type" value="Genomic_DNA"/>
</dbReference>
<dbReference type="Proteomes" id="UP000011715">
    <property type="component" value="Unassembled WGS sequence"/>
</dbReference>
<evidence type="ECO:0000313" key="4">
    <source>
        <dbReference type="Proteomes" id="UP000011715"/>
    </source>
</evidence>
<evidence type="ECO:0000313" key="2">
    <source>
        <dbReference type="EMBL" id="KLU87836.1"/>
    </source>
</evidence>
<evidence type="ECO:0000256" key="1">
    <source>
        <dbReference type="SAM" id="MobiDB-lite"/>
    </source>
</evidence>
<accession>A0A0C4E335</accession>
<feature type="compositionally biased region" description="Low complexity" evidence="1">
    <location>
        <begin position="109"/>
        <end position="119"/>
    </location>
</feature>
<evidence type="ECO:0000313" key="3">
    <source>
        <dbReference type="EnsemblFungi" id="MAPG_06827T0"/>
    </source>
</evidence>
<dbReference type="EnsemblFungi" id="MAPG_06827T0">
    <property type="protein sequence ID" value="MAPG_06827T0"/>
    <property type="gene ID" value="MAPG_06827"/>
</dbReference>
<name>A0A0C4E335_MAGP6</name>